<feature type="non-terminal residue" evidence="7">
    <location>
        <position position="285"/>
    </location>
</feature>
<dbReference type="SMART" id="SM00110">
    <property type="entry name" value="C1Q"/>
    <property type="match status" value="1"/>
</dbReference>
<evidence type="ECO:0000256" key="5">
    <source>
        <dbReference type="SAM" id="MobiDB-lite"/>
    </source>
</evidence>
<dbReference type="Gene3D" id="2.60.120.40">
    <property type="match status" value="2"/>
</dbReference>
<dbReference type="PANTHER" id="PTHR22923">
    <property type="entry name" value="CEREBELLIN-RELATED"/>
    <property type="match status" value="1"/>
</dbReference>
<keyword evidence="3" id="KW-0732">Signal</keyword>
<evidence type="ECO:0000256" key="2">
    <source>
        <dbReference type="ARBA" id="ARBA00022525"/>
    </source>
</evidence>
<evidence type="ECO:0000313" key="7">
    <source>
        <dbReference type="EMBL" id="KAJ8316691.1"/>
    </source>
</evidence>
<feature type="coiled-coil region" evidence="4">
    <location>
        <begin position="24"/>
        <end position="67"/>
    </location>
</feature>
<evidence type="ECO:0000259" key="6">
    <source>
        <dbReference type="PROSITE" id="PS50871"/>
    </source>
</evidence>
<evidence type="ECO:0000256" key="4">
    <source>
        <dbReference type="SAM" id="Coils"/>
    </source>
</evidence>
<dbReference type="PANTHER" id="PTHR22923:SF116">
    <property type="entry name" value="C1Q DOMAIN-CONTAINING PROTEIN"/>
    <property type="match status" value="1"/>
</dbReference>
<proteinExistence type="predicted"/>
<dbReference type="SUPFAM" id="SSF49842">
    <property type="entry name" value="TNF-like"/>
    <property type="match status" value="2"/>
</dbReference>
<gene>
    <name evidence="7" type="ORF">KUTeg_005762</name>
</gene>
<comment type="subcellular location">
    <subcellularLocation>
        <location evidence="1">Secreted</location>
    </subcellularLocation>
</comment>
<name>A0ABQ9FKM5_TEGGR</name>
<organism evidence="7 8">
    <name type="scientific">Tegillarca granosa</name>
    <name type="common">Malaysian cockle</name>
    <name type="synonym">Anadara granosa</name>
    <dbReference type="NCBI Taxonomy" id="220873"/>
    <lineage>
        <taxon>Eukaryota</taxon>
        <taxon>Metazoa</taxon>
        <taxon>Spiralia</taxon>
        <taxon>Lophotrochozoa</taxon>
        <taxon>Mollusca</taxon>
        <taxon>Bivalvia</taxon>
        <taxon>Autobranchia</taxon>
        <taxon>Pteriomorphia</taxon>
        <taxon>Arcoida</taxon>
        <taxon>Arcoidea</taxon>
        <taxon>Arcidae</taxon>
        <taxon>Tegillarca</taxon>
    </lineage>
</organism>
<feature type="region of interest" description="Disordered" evidence="5">
    <location>
        <begin position="1"/>
        <end position="23"/>
    </location>
</feature>
<evidence type="ECO:0000256" key="3">
    <source>
        <dbReference type="ARBA" id="ARBA00022729"/>
    </source>
</evidence>
<keyword evidence="8" id="KW-1185">Reference proteome</keyword>
<comment type="caution">
    <text evidence="7">The sequence shown here is derived from an EMBL/GenBank/DDBJ whole genome shotgun (WGS) entry which is preliminary data.</text>
</comment>
<dbReference type="InterPro" id="IPR050822">
    <property type="entry name" value="Cerebellin_Synaptic_Org"/>
</dbReference>
<keyword evidence="2" id="KW-0964">Secreted</keyword>
<dbReference type="PROSITE" id="PS50871">
    <property type="entry name" value="C1Q"/>
    <property type="match status" value="1"/>
</dbReference>
<dbReference type="InterPro" id="IPR001073">
    <property type="entry name" value="C1q_dom"/>
</dbReference>
<dbReference type="EMBL" id="JARBDR010000271">
    <property type="protein sequence ID" value="KAJ8316691.1"/>
    <property type="molecule type" value="Genomic_DNA"/>
</dbReference>
<accession>A0ABQ9FKM5</accession>
<sequence>MRLETMASKDTCSIEETSSDEDRRGALEAQLSELKSELSNIQLKIEIEKTRQAIDVHSKHLEDLKNKTVSGTINVGDKIAFHAQLNNHVRNVSLKTVLKFENVITNIGNCYNASTGVFTAPKDGVYQFIWNYLTDRGGTAYLPLMVNGNLKQWSCIGQSGNQYDSGSGFYLTTLKSGDRVWIEHAYTPTTFLHSQVAFHVTIILVFDKAIANVGDGYNPQNGIFTVPKDGVYHFIWNYLTKKGGISYIYLIVNSKVCQVSCLHTSGSVHEAGSGFYVSELKKDDK</sequence>
<dbReference type="Pfam" id="PF00386">
    <property type="entry name" value="C1q"/>
    <property type="match status" value="2"/>
</dbReference>
<dbReference type="Proteomes" id="UP001217089">
    <property type="component" value="Unassembled WGS sequence"/>
</dbReference>
<dbReference type="PRINTS" id="PR00007">
    <property type="entry name" value="COMPLEMNTC1Q"/>
</dbReference>
<evidence type="ECO:0000313" key="8">
    <source>
        <dbReference type="Proteomes" id="UP001217089"/>
    </source>
</evidence>
<feature type="domain" description="C1q" evidence="6">
    <location>
        <begin position="74"/>
        <end position="211"/>
    </location>
</feature>
<reference evidence="7 8" key="1">
    <citation type="submission" date="2022-12" db="EMBL/GenBank/DDBJ databases">
        <title>Chromosome-level genome of Tegillarca granosa.</title>
        <authorList>
            <person name="Kim J."/>
        </authorList>
    </citation>
    <scope>NUCLEOTIDE SEQUENCE [LARGE SCALE GENOMIC DNA]</scope>
    <source>
        <strain evidence="7">Teg-2019</strain>
        <tissue evidence="7">Adductor muscle</tissue>
    </source>
</reference>
<keyword evidence="4" id="KW-0175">Coiled coil</keyword>
<protein>
    <recommendedName>
        <fullName evidence="6">C1q domain-containing protein</fullName>
    </recommendedName>
</protein>
<evidence type="ECO:0000256" key="1">
    <source>
        <dbReference type="ARBA" id="ARBA00004613"/>
    </source>
</evidence>
<dbReference type="InterPro" id="IPR008983">
    <property type="entry name" value="Tumour_necrosis_fac-like_dom"/>
</dbReference>